<evidence type="ECO:0000313" key="4">
    <source>
        <dbReference type="Proteomes" id="UP001230328"/>
    </source>
</evidence>
<reference evidence="3 4" key="1">
    <citation type="submission" date="2023-07" db="EMBL/GenBank/DDBJ databases">
        <title>Comparative genomics of wheat-associated soil bacteria to identify genetic determinants of phenazine resistance.</title>
        <authorList>
            <person name="Mouncey N."/>
        </authorList>
    </citation>
    <scope>NUCLEOTIDE SEQUENCE [LARGE SCALE GENOMIC DNA]</scope>
    <source>
        <strain evidence="3 4">V2I4</strain>
    </source>
</reference>
<feature type="region of interest" description="Disordered" evidence="1">
    <location>
        <begin position="232"/>
        <end position="287"/>
    </location>
</feature>
<dbReference type="EMBL" id="JAUSZI010000002">
    <property type="protein sequence ID" value="MDQ1028093.1"/>
    <property type="molecule type" value="Genomic_DNA"/>
</dbReference>
<dbReference type="RefSeq" id="WP_307523354.1">
    <property type="nucleotide sequence ID" value="NZ_JAUSZI010000002.1"/>
</dbReference>
<gene>
    <name evidence="3" type="ORF">QF035_005675</name>
</gene>
<feature type="signal peptide" evidence="2">
    <location>
        <begin position="1"/>
        <end position="25"/>
    </location>
</feature>
<sequence length="381" mass="36431">MPGPVVVGWASGAAGAALLAVPAAAEVVASVPTPFGRVPVRGAVPAEPAALSAESAAGPPGRVPGARWSAVGRTGPAAGLPGPVVAPAEPVVAGVTAVPLELVVARWTLTAAPPERVAGLPGPLAVPPPPADRLLEPAAVPPLDAGLPAPVGVGLPEAAVGPTGAAAGGRSASAAAPAEGAPAPGPAAPDAVRPGVPLTPSVVSRCATGSARRCTAGVAGALVSGFGRWARGGTGVTRGPAGRDAVTGRGARCTGTGTGAASSRTSPGASGSSDRTGSRVCEGGSSPETGLADVVSAFLTSPPGAASRTAWDRVPVKEGFCQVLSRPPNPESATPVRPTAARWIGGNPTQPATEADLAPMAVPAPTPVGDAPAAVREEAPS</sequence>
<organism evidence="3 4">
    <name type="scientific">Streptomyces umbrinus</name>
    <dbReference type="NCBI Taxonomy" id="67370"/>
    <lineage>
        <taxon>Bacteria</taxon>
        <taxon>Bacillati</taxon>
        <taxon>Actinomycetota</taxon>
        <taxon>Actinomycetes</taxon>
        <taxon>Kitasatosporales</taxon>
        <taxon>Streptomycetaceae</taxon>
        <taxon>Streptomyces</taxon>
        <taxon>Streptomyces phaeochromogenes group</taxon>
    </lineage>
</organism>
<feature type="region of interest" description="Disordered" evidence="1">
    <location>
        <begin position="325"/>
        <end position="381"/>
    </location>
</feature>
<evidence type="ECO:0000313" key="3">
    <source>
        <dbReference type="EMBL" id="MDQ1028093.1"/>
    </source>
</evidence>
<comment type="caution">
    <text evidence="3">The sequence shown here is derived from an EMBL/GenBank/DDBJ whole genome shotgun (WGS) entry which is preliminary data.</text>
</comment>
<feature type="compositionally biased region" description="Low complexity" evidence="1">
    <location>
        <begin position="245"/>
        <end position="273"/>
    </location>
</feature>
<keyword evidence="2" id="KW-0732">Signal</keyword>
<feature type="chain" id="PRO_5045881605" evidence="2">
    <location>
        <begin position="26"/>
        <end position="381"/>
    </location>
</feature>
<accession>A0ABU0SX02</accession>
<protein>
    <submittedName>
        <fullName evidence="3">Uncharacterized protein</fullName>
    </submittedName>
</protein>
<keyword evidence="4" id="KW-1185">Reference proteome</keyword>
<proteinExistence type="predicted"/>
<name>A0ABU0SX02_9ACTN</name>
<evidence type="ECO:0000256" key="1">
    <source>
        <dbReference type="SAM" id="MobiDB-lite"/>
    </source>
</evidence>
<feature type="region of interest" description="Disordered" evidence="1">
    <location>
        <begin position="162"/>
        <end position="192"/>
    </location>
</feature>
<evidence type="ECO:0000256" key="2">
    <source>
        <dbReference type="SAM" id="SignalP"/>
    </source>
</evidence>
<dbReference type="Proteomes" id="UP001230328">
    <property type="component" value="Unassembled WGS sequence"/>
</dbReference>